<dbReference type="Gene3D" id="2.40.70.10">
    <property type="entry name" value="Acid Proteases"/>
    <property type="match status" value="1"/>
</dbReference>
<comment type="caution">
    <text evidence="3">The sequence shown here is derived from an EMBL/GenBank/DDBJ whole genome shotgun (WGS) entry which is preliminary data.</text>
</comment>
<dbReference type="InterPro" id="IPR001995">
    <property type="entry name" value="Peptidase_A2_cat"/>
</dbReference>
<protein>
    <recommendedName>
        <fullName evidence="2">Peptidase A2 domain-containing protein</fullName>
    </recommendedName>
</protein>
<accession>A0A8K1D663</accession>
<evidence type="ECO:0000313" key="3">
    <source>
        <dbReference type="EMBL" id="TRZ06570.1"/>
    </source>
</evidence>
<organism evidence="3 4">
    <name type="scientific">Zosterops borbonicus</name>
    <dbReference type="NCBI Taxonomy" id="364589"/>
    <lineage>
        <taxon>Eukaryota</taxon>
        <taxon>Metazoa</taxon>
        <taxon>Chordata</taxon>
        <taxon>Craniata</taxon>
        <taxon>Vertebrata</taxon>
        <taxon>Euteleostomi</taxon>
        <taxon>Archelosauria</taxon>
        <taxon>Archosauria</taxon>
        <taxon>Dinosauria</taxon>
        <taxon>Saurischia</taxon>
        <taxon>Theropoda</taxon>
        <taxon>Coelurosauria</taxon>
        <taxon>Aves</taxon>
        <taxon>Neognathae</taxon>
        <taxon>Neoaves</taxon>
        <taxon>Telluraves</taxon>
        <taxon>Australaves</taxon>
        <taxon>Passeriformes</taxon>
        <taxon>Sylvioidea</taxon>
        <taxon>Zosteropidae</taxon>
        <taxon>Zosterops</taxon>
    </lineage>
</organism>
<evidence type="ECO:0000313" key="4">
    <source>
        <dbReference type="Proteomes" id="UP000796761"/>
    </source>
</evidence>
<dbReference type="AlphaFoldDB" id="A0A8K1D663"/>
<dbReference type="InterPro" id="IPR021109">
    <property type="entry name" value="Peptidase_aspartic_dom_sf"/>
</dbReference>
<keyword evidence="4" id="KW-1185">Reference proteome</keyword>
<feature type="domain" description="Peptidase A2" evidence="2">
    <location>
        <begin position="19"/>
        <end position="48"/>
    </location>
</feature>
<keyword evidence="1" id="KW-0378">Hydrolase</keyword>
<evidence type="ECO:0000259" key="2">
    <source>
        <dbReference type="PROSITE" id="PS50175"/>
    </source>
</evidence>
<dbReference type="GO" id="GO:0006508">
    <property type="term" value="P:proteolysis"/>
    <property type="evidence" value="ECO:0007669"/>
    <property type="project" value="InterPro"/>
</dbReference>
<sequence length="249" mass="28125">EDKPKEECKLKMDGEATSIKAVYDTRADIMIVPKKDWPSHWPLQSVGGHIQVLFAVPDHLLPKMKIPTAVKILQLLLLASFQTPTGGRATLQPTVNISSNAEVIQQNILNAIGEIEKESEDWLSGMFKNWGLPEPLTRFAFKPRQRFIPNTPIPKPLMVSSLWDPVSHLVGPRNFWEESPGIRLSWGMSASGDRASCLYQRDLEKVLFKLLSEFLPLKASPKTALKEIYPILQNIKVLIGKIQLNWQIL</sequence>
<gene>
    <name evidence="3" type="ORF">HGM15179_020537</name>
</gene>
<proteinExistence type="predicted"/>
<dbReference type="Pfam" id="PF00077">
    <property type="entry name" value="RVP"/>
    <property type="match status" value="1"/>
</dbReference>
<name>A0A8K1D663_9PASS</name>
<dbReference type="InterPro" id="IPR018061">
    <property type="entry name" value="Retropepsins"/>
</dbReference>
<dbReference type="PROSITE" id="PS50175">
    <property type="entry name" value="ASP_PROT_RETROV"/>
    <property type="match status" value="1"/>
</dbReference>
<reference evidence="3" key="1">
    <citation type="submission" date="2019-04" db="EMBL/GenBank/DDBJ databases">
        <title>Genome assembly of Zosterops borbonicus 15179.</title>
        <authorList>
            <person name="Leroy T."/>
            <person name="Anselmetti Y."/>
            <person name="Tilak M.-K."/>
            <person name="Nabholz B."/>
        </authorList>
    </citation>
    <scope>NUCLEOTIDE SEQUENCE</scope>
    <source>
        <strain evidence="3">HGM_15179</strain>
        <tissue evidence="3">Muscle</tissue>
    </source>
</reference>
<feature type="non-terminal residue" evidence="3">
    <location>
        <position position="249"/>
    </location>
</feature>
<dbReference type="GO" id="GO:0004190">
    <property type="term" value="F:aspartic-type endopeptidase activity"/>
    <property type="evidence" value="ECO:0007669"/>
    <property type="project" value="InterPro"/>
</dbReference>
<evidence type="ECO:0000256" key="1">
    <source>
        <dbReference type="ARBA" id="ARBA00022801"/>
    </source>
</evidence>
<dbReference type="Proteomes" id="UP000796761">
    <property type="component" value="Unassembled WGS sequence"/>
</dbReference>
<dbReference type="EMBL" id="SWJQ01002386">
    <property type="protein sequence ID" value="TRZ06570.1"/>
    <property type="molecule type" value="Genomic_DNA"/>
</dbReference>